<keyword evidence="3" id="KW-0547">Nucleotide-binding</keyword>
<dbReference type="RefSeq" id="WP_081892370.1">
    <property type="nucleotide sequence ID" value="NZ_JDUU01000012.1"/>
</dbReference>
<dbReference type="InterPro" id="IPR027417">
    <property type="entry name" value="P-loop_NTPase"/>
</dbReference>
<evidence type="ECO:0000313" key="6">
    <source>
        <dbReference type="EMBL" id="KFI47535.1"/>
    </source>
</evidence>
<dbReference type="InterPro" id="IPR050319">
    <property type="entry name" value="ABC_transp_ATP-bind"/>
</dbReference>
<dbReference type="Proteomes" id="UP000029108">
    <property type="component" value="Unassembled WGS sequence"/>
</dbReference>
<accession>A0A086ZLY5</accession>
<comment type="caution">
    <text evidence="6">The sequence shown here is derived from an EMBL/GenBank/DDBJ whole genome shotgun (WGS) entry which is preliminary data.</text>
</comment>
<dbReference type="EC" id="3.6.3.24" evidence="6"/>
<dbReference type="GO" id="GO:0016887">
    <property type="term" value="F:ATP hydrolysis activity"/>
    <property type="evidence" value="ECO:0007669"/>
    <property type="project" value="InterPro"/>
</dbReference>
<evidence type="ECO:0000256" key="3">
    <source>
        <dbReference type="ARBA" id="ARBA00022741"/>
    </source>
</evidence>
<dbReference type="PROSITE" id="PS50893">
    <property type="entry name" value="ABC_TRANSPORTER_2"/>
    <property type="match status" value="2"/>
</dbReference>
<keyword evidence="7" id="KW-1185">Reference proteome</keyword>
<dbReference type="SMART" id="SM00382">
    <property type="entry name" value="AAA"/>
    <property type="match status" value="2"/>
</dbReference>
<dbReference type="Gene3D" id="3.40.50.300">
    <property type="entry name" value="P-loop containing nucleotide triphosphate hydrolases"/>
    <property type="match status" value="2"/>
</dbReference>
<protein>
    <submittedName>
        <fullName evidence="6">ABC transporter</fullName>
        <ecNumber evidence="6">3.6.3.24</ecNumber>
    </submittedName>
</protein>
<comment type="similarity">
    <text evidence="1">Belongs to the ABC transporter superfamily.</text>
</comment>
<keyword evidence="4" id="KW-0067">ATP-binding</keyword>
<evidence type="ECO:0000259" key="5">
    <source>
        <dbReference type="PROSITE" id="PS50893"/>
    </source>
</evidence>
<feature type="domain" description="ABC transporter" evidence="5">
    <location>
        <begin position="45"/>
        <end position="307"/>
    </location>
</feature>
<proteinExistence type="inferred from homology"/>
<gene>
    <name evidence="6" type="ORF">BBIA_1163</name>
</gene>
<dbReference type="STRING" id="1437608.GCA_000771645_00490"/>
<evidence type="ECO:0000313" key="7">
    <source>
        <dbReference type="Proteomes" id="UP000029108"/>
    </source>
</evidence>
<dbReference type="CDD" id="cd03257">
    <property type="entry name" value="ABC_NikE_OppD_transporters"/>
    <property type="match status" value="2"/>
</dbReference>
<organism evidence="6 7">
    <name type="scientific">Bifidobacterium biavatii DSM 23969</name>
    <dbReference type="NCBI Taxonomy" id="1437608"/>
    <lineage>
        <taxon>Bacteria</taxon>
        <taxon>Bacillati</taxon>
        <taxon>Actinomycetota</taxon>
        <taxon>Actinomycetes</taxon>
        <taxon>Bifidobacteriales</taxon>
        <taxon>Bifidobacteriaceae</taxon>
        <taxon>Bifidobacterium</taxon>
    </lineage>
</organism>
<dbReference type="AlphaFoldDB" id="A0A086ZLY5"/>
<name>A0A086ZLY5_9BIFI</name>
<sequence length="567" mass="60066">MSDKTVSSVVSSANVAANDAKLAHVAANVAYAANDGSATVASPAVRVAGLHVTIGGKEIIHGVDLTIPRDATVAVVGESGSGKSVTAKALSGLLPDRSDASGDYALFGEPINLEAGERAWRRLRGGTIVWLPQDPFSSLDPLRTCGRQIEDGLRAAVRTGRVADRAGDDRPVEQGRLTKAQRRAAVERLLVDVGLSPAVYDAYPHELSGGMRQRVAIAAALAPDPRILIADEPTTALDASTQETVLDLLESLRSSRHMTLLLITHDLALAVERADHLVVFHGGQVVEEGGRDQVVHHPRSPYTRELLDAHTRLAVTDKPAPGDVVMRAEHLMKTFPGAAAPAVNDVSLDVRAGEILGLVGESGSGKSTVARCIVGLETPDSGSVVFAGNDGKPTGWSRGEAQLVFQNPYGSLNPTMTVRQTLAEALRVSGKPADDAAVRALVAKVGLEAEFIDRKPGTLSGGQCQRVAIARALAPEPKLLVADEAVTALDANIQTHVLETLLELRSRLGLAMLFISHDLDTVRRIADRIAVMRHGEIVETGTTDQVMNHPRHDYVRTLIAAMPPALD</sequence>
<feature type="domain" description="ABC transporter" evidence="5">
    <location>
        <begin position="326"/>
        <end position="559"/>
    </location>
</feature>
<dbReference type="Pfam" id="PF08352">
    <property type="entry name" value="oligo_HPY"/>
    <property type="match status" value="2"/>
</dbReference>
<dbReference type="PANTHER" id="PTHR43776:SF7">
    <property type="entry name" value="D,D-DIPEPTIDE TRANSPORT ATP-BINDING PROTEIN DDPF-RELATED"/>
    <property type="match status" value="1"/>
</dbReference>
<dbReference type="EMBL" id="JGYN01000034">
    <property type="protein sequence ID" value="KFI47535.1"/>
    <property type="molecule type" value="Genomic_DNA"/>
</dbReference>
<dbReference type="Pfam" id="PF00005">
    <property type="entry name" value="ABC_tran"/>
    <property type="match status" value="2"/>
</dbReference>
<dbReference type="InterPro" id="IPR003593">
    <property type="entry name" value="AAA+_ATPase"/>
</dbReference>
<evidence type="ECO:0000256" key="4">
    <source>
        <dbReference type="ARBA" id="ARBA00022840"/>
    </source>
</evidence>
<dbReference type="GO" id="GO:0015833">
    <property type="term" value="P:peptide transport"/>
    <property type="evidence" value="ECO:0007669"/>
    <property type="project" value="InterPro"/>
</dbReference>
<dbReference type="InterPro" id="IPR013563">
    <property type="entry name" value="Oligopep_ABC_C"/>
</dbReference>
<dbReference type="PANTHER" id="PTHR43776">
    <property type="entry name" value="TRANSPORT ATP-BINDING PROTEIN"/>
    <property type="match status" value="1"/>
</dbReference>
<reference evidence="6 7" key="1">
    <citation type="submission" date="2014-03" db="EMBL/GenBank/DDBJ databases">
        <title>Genomics of Bifidobacteria.</title>
        <authorList>
            <person name="Ventura M."/>
            <person name="Milani C."/>
            <person name="Lugli G.A."/>
        </authorList>
    </citation>
    <scope>NUCLEOTIDE SEQUENCE [LARGE SCALE GENOMIC DNA]</scope>
    <source>
        <strain evidence="6 7">DSM 23969</strain>
    </source>
</reference>
<dbReference type="InterPro" id="IPR017871">
    <property type="entry name" value="ABC_transporter-like_CS"/>
</dbReference>
<evidence type="ECO:0000256" key="1">
    <source>
        <dbReference type="ARBA" id="ARBA00005417"/>
    </source>
</evidence>
<evidence type="ECO:0000256" key="2">
    <source>
        <dbReference type="ARBA" id="ARBA00022448"/>
    </source>
</evidence>
<keyword evidence="2" id="KW-0813">Transport</keyword>
<dbReference type="SUPFAM" id="SSF52540">
    <property type="entry name" value="P-loop containing nucleoside triphosphate hydrolases"/>
    <property type="match status" value="2"/>
</dbReference>
<dbReference type="PROSITE" id="PS00211">
    <property type="entry name" value="ABC_TRANSPORTER_1"/>
    <property type="match status" value="2"/>
</dbReference>
<dbReference type="GO" id="GO:0055085">
    <property type="term" value="P:transmembrane transport"/>
    <property type="evidence" value="ECO:0007669"/>
    <property type="project" value="UniProtKB-ARBA"/>
</dbReference>
<dbReference type="eggNOG" id="COG4172">
    <property type="taxonomic scope" value="Bacteria"/>
</dbReference>
<dbReference type="InterPro" id="IPR003439">
    <property type="entry name" value="ABC_transporter-like_ATP-bd"/>
</dbReference>
<dbReference type="OrthoDB" id="2986442at2"/>
<keyword evidence="6" id="KW-0378">Hydrolase</keyword>
<dbReference type="GO" id="GO:0005524">
    <property type="term" value="F:ATP binding"/>
    <property type="evidence" value="ECO:0007669"/>
    <property type="project" value="UniProtKB-KW"/>
</dbReference>